<proteinExistence type="predicted"/>
<accession>A0ABN8AAQ8</accession>
<feature type="transmembrane region" description="Helical" evidence="1">
    <location>
        <begin position="270"/>
        <end position="289"/>
    </location>
</feature>
<protein>
    <recommendedName>
        <fullName evidence="4">DoxX-like protein</fullName>
    </recommendedName>
</protein>
<organism evidence="2 3">
    <name type="scientific">Sutcliffiella rhizosphaerae</name>
    <dbReference type="NCBI Taxonomy" id="2880967"/>
    <lineage>
        <taxon>Bacteria</taxon>
        <taxon>Bacillati</taxon>
        <taxon>Bacillota</taxon>
        <taxon>Bacilli</taxon>
        <taxon>Bacillales</taxon>
        <taxon>Bacillaceae</taxon>
        <taxon>Sutcliffiella</taxon>
    </lineage>
</organism>
<gene>
    <name evidence="2" type="ORF">BACCIP111883_03079</name>
</gene>
<feature type="transmembrane region" description="Helical" evidence="1">
    <location>
        <begin position="214"/>
        <end position="233"/>
    </location>
</feature>
<evidence type="ECO:0000313" key="2">
    <source>
        <dbReference type="EMBL" id="CAG9622288.1"/>
    </source>
</evidence>
<evidence type="ECO:0000256" key="1">
    <source>
        <dbReference type="SAM" id="Phobius"/>
    </source>
</evidence>
<evidence type="ECO:0000313" key="3">
    <source>
        <dbReference type="Proteomes" id="UP000789833"/>
    </source>
</evidence>
<dbReference type="Proteomes" id="UP000789833">
    <property type="component" value="Unassembled WGS sequence"/>
</dbReference>
<dbReference type="EMBL" id="CAKJTJ010000019">
    <property type="protein sequence ID" value="CAG9622288.1"/>
    <property type="molecule type" value="Genomic_DNA"/>
</dbReference>
<keyword evidence="3" id="KW-1185">Reference proteome</keyword>
<dbReference type="SUPFAM" id="SSF55961">
    <property type="entry name" value="Bet v1-like"/>
    <property type="match status" value="1"/>
</dbReference>
<comment type="caution">
    <text evidence="2">The sequence shown here is derived from an EMBL/GenBank/DDBJ whole genome shotgun (WGS) entry which is preliminary data.</text>
</comment>
<feature type="transmembrane region" description="Helical" evidence="1">
    <location>
        <begin position="169"/>
        <end position="187"/>
    </location>
</feature>
<keyword evidence="1" id="KW-0472">Membrane</keyword>
<dbReference type="Pfam" id="PF13781">
    <property type="entry name" value="DoxX_3"/>
    <property type="match status" value="1"/>
</dbReference>
<keyword evidence="1" id="KW-1133">Transmembrane helix</keyword>
<dbReference type="RefSeq" id="WP_230502613.1">
    <property type="nucleotide sequence ID" value="NZ_CAKJTJ010000019.1"/>
</dbReference>
<name>A0ABN8AAQ8_9BACI</name>
<dbReference type="InterPro" id="IPR025695">
    <property type="entry name" value="DoxX-like"/>
</dbReference>
<sequence length="303" mass="35232">MSKSKPIYVETLIDSELEKVWEHTQDPEIHQQWDLRFSNIQYFPKEKKEDPQRFLYKTNIGFGISIAGEGESVGESLKDQERISSLKFWTDHPLSLIDEGSGYWKYVQTENGIKFFTQYDYKTKFGYLGRLLDFLFKPLMGWATAWSFDCLRLWLEKEIPPGISFMRSIFHYILSFILAFIWIYQGLVPKVLYQEAGELTLFKGIGWFQGHEELFLYSLGTVQIVFGLLFLLFSMTRWLHFMNIFALLCLGVGALMSQGILFAAPFNPTTITIAMIGYSVIALLNLRDLPKASNCKRKRASRR</sequence>
<reference evidence="2 3" key="1">
    <citation type="submission" date="2021-10" db="EMBL/GenBank/DDBJ databases">
        <authorList>
            <person name="Criscuolo A."/>
        </authorList>
    </citation>
    <scope>NUCLEOTIDE SEQUENCE [LARGE SCALE GENOMIC DNA]</scope>
    <source>
        <strain evidence="3">CIP 111883</strain>
    </source>
</reference>
<keyword evidence="1" id="KW-0812">Transmembrane</keyword>
<feature type="transmembrane region" description="Helical" evidence="1">
    <location>
        <begin position="245"/>
        <end position="264"/>
    </location>
</feature>
<evidence type="ECO:0008006" key="4">
    <source>
        <dbReference type="Google" id="ProtNLM"/>
    </source>
</evidence>